<dbReference type="AlphaFoldDB" id="A0A7W7S2B6"/>
<reference evidence="1 2" key="1">
    <citation type="submission" date="2020-08" db="EMBL/GenBank/DDBJ databases">
        <title>Sequencing the genomes of 1000 actinobacteria strains.</title>
        <authorList>
            <person name="Klenk H.-P."/>
        </authorList>
    </citation>
    <scope>NUCLEOTIDE SEQUENCE [LARGE SCALE GENOMIC DNA]</scope>
    <source>
        <strain evidence="1 2">DSM 43023</strain>
    </source>
</reference>
<evidence type="ECO:0000313" key="2">
    <source>
        <dbReference type="Proteomes" id="UP000534286"/>
    </source>
</evidence>
<dbReference type="RefSeq" id="WP_184758448.1">
    <property type="nucleotide sequence ID" value="NZ_BAABEK010000012.1"/>
</dbReference>
<dbReference type="Proteomes" id="UP000534286">
    <property type="component" value="Unassembled WGS sequence"/>
</dbReference>
<protein>
    <submittedName>
        <fullName evidence="1">Uncharacterized protein</fullName>
    </submittedName>
</protein>
<proteinExistence type="predicted"/>
<name>A0A7W7S2B6_9ACTN</name>
<evidence type="ECO:0000313" key="1">
    <source>
        <dbReference type="EMBL" id="MBB4942500.1"/>
    </source>
</evidence>
<comment type="caution">
    <text evidence="1">The sequence shown here is derived from an EMBL/GenBank/DDBJ whole genome shotgun (WGS) entry which is preliminary data.</text>
</comment>
<organism evidence="1 2">
    <name type="scientific">Streptosporangium album</name>
    <dbReference type="NCBI Taxonomy" id="47479"/>
    <lineage>
        <taxon>Bacteria</taxon>
        <taxon>Bacillati</taxon>
        <taxon>Actinomycetota</taxon>
        <taxon>Actinomycetes</taxon>
        <taxon>Streptosporangiales</taxon>
        <taxon>Streptosporangiaceae</taxon>
        <taxon>Streptosporangium</taxon>
    </lineage>
</organism>
<sequence>MLPDGMVFEIYPATESRETGALRIGFAVAKATIGPGRHLLRDPDGRTVELHVEASAASRRTVGPE</sequence>
<accession>A0A7W7S2B6</accession>
<dbReference type="EMBL" id="JACHJU010000003">
    <property type="protein sequence ID" value="MBB4942500.1"/>
    <property type="molecule type" value="Genomic_DNA"/>
</dbReference>
<keyword evidence="2" id="KW-1185">Reference proteome</keyword>
<gene>
    <name evidence="1" type="ORF">FHR32_006886</name>
</gene>